<organism evidence="3 4">
    <name type="scientific">Fragilariopsis cylindrus CCMP1102</name>
    <dbReference type="NCBI Taxonomy" id="635003"/>
    <lineage>
        <taxon>Eukaryota</taxon>
        <taxon>Sar</taxon>
        <taxon>Stramenopiles</taxon>
        <taxon>Ochrophyta</taxon>
        <taxon>Bacillariophyta</taxon>
        <taxon>Bacillariophyceae</taxon>
        <taxon>Bacillariophycidae</taxon>
        <taxon>Bacillariales</taxon>
        <taxon>Bacillariaceae</taxon>
        <taxon>Fragilariopsis</taxon>
    </lineage>
</organism>
<reference evidence="3 4" key="1">
    <citation type="submission" date="2016-09" db="EMBL/GenBank/DDBJ databases">
        <title>Extensive genetic diversity and differential bi-allelic expression allows diatom success in the polar Southern Ocean.</title>
        <authorList>
            <consortium name="DOE Joint Genome Institute"/>
            <person name="Mock T."/>
            <person name="Otillar R.P."/>
            <person name="Strauss J."/>
            <person name="Dupont C."/>
            <person name="Frickenhaus S."/>
            <person name="Maumus F."/>
            <person name="Mcmullan M."/>
            <person name="Sanges R."/>
            <person name="Schmutz J."/>
            <person name="Toseland A."/>
            <person name="Valas R."/>
            <person name="Veluchamy A."/>
            <person name="Ward B.J."/>
            <person name="Allen A."/>
            <person name="Barry K."/>
            <person name="Falciatore A."/>
            <person name="Ferrante M."/>
            <person name="Fortunato A.E."/>
            <person name="Gloeckner G."/>
            <person name="Gruber A."/>
            <person name="Hipkin R."/>
            <person name="Janech M."/>
            <person name="Kroth P."/>
            <person name="Leese F."/>
            <person name="Lindquist E."/>
            <person name="Lyon B.R."/>
            <person name="Martin J."/>
            <person name="Mayer C."/>
            <person name="Parker M."/>
            <person name="Quesneville H."/>
            <person name="Raymond J."/>
            <person name="Uhlig C."/>
            <person name="Valentin K.U."/>
            <person name="Worden A.Z."/>
            <person name="Armbrust E.V."/>
            <person name="Bowler C."/>
            <person name="Green B."/>
            <person name="Moulton V."/>
            <person name="Van Oosterhout C."/>
            <person name="Grigoriev I."/>
        </authorList>
    </citation>
    <scope>NUCLEOTIDE SEQUENCE [LARGE SCALE GENOMIC DNA]</scope>
    <source>
        <strain evidence="3 4">CCMP1102</strain>
    </source>
</reference>
<proteinExistence type="predicted"/>
<feature type="region of interest" description="Disordered" evidence="2">
    <location>
        <begin position="1"/>
        <end position="61"/>
    </location>
</feature>
<protein>
    <recommendedName>
        <fullName evidence="5">BZIP domain-containing protein</fullName>
    </recommendedName>
</protein>
<gene>
    <name evidence="3" type="ORF">FRACYDRAFT_240936</name>
</gene>
<feature type="compositionally biased region" description="Polar residues" evidence="2">
    <location>
        <begin position="31"/>
        <end position="42"/>
    </location>
</feature>
<evidence type="ECO:0000313" key="4">
    <source>
        <dbReference type="Proteomes" id="UP000095751"/>
    </source>
</evidence>
<feature type="region of interest" description="Disordered" evidence="2">
    <location>
        <begin position="232"/>
        <end position="251"/>
    </location>
</feature>
<dbReference type="InParanoid" id="A0A1E7F8C1"/>
<dbReference type="CDD" id="cd14686">
    <property type="entry name" value="bZIP"/>
    <property type="match status" value="1"/>
</dbReference>
<keyword evidence="4" id="KW-1185">Reference proteome</keyword>
<evidence type="ECO:0008006" key="5">
    <source>
        <dbReference type="Google" id="ProtNLM"/>
    </source>
</evidence>
<dbReference type="AlphaFoldDB" id="A0A1E7F8C1"/>
<accession>A0A1E7F8C1</accession>
<dbReference type="Proteomes" id="UP000095751">
    <property type="component" value="Unassembled WGS sequence"/>
</dbReference>
<dbReference type="KEGG" id="fcy:FRACYDRAFT_240936"/>
<keyword evidence="1" id="KW-0175">Coiled coil</keyword>
<evidence type="ECO:0000256" key="1">
    <source>
        <dbReference type="SAM" id="Coils"/>
    </source>
</evidence>
<name>A0A1E7F8C1_9STRA</name>
<sequence>MESIDFSDSNKMDDNQHASGTSVMNDEKLHATSSATAYSSPLRSIDKQDSNGTLMTDITATTDDNADESTITDISKPYQSEAMRCRRLEMNRASAKARRSNQKWLVENLTNEVSELREKLTQSQGRNVELMKSNAHLKHALVLQQQARHQQQNSQHVARAQAQAQALLQGSPDLLTPNACLQQIQRLKLKMHREQQQHGQRELLKQQLMGGVGGNNNNSNANAALLGSLLQQREQQQQQQPSQQHQLQQQQDYQQCTNQQRMYNFVVGDKTTAAGLPITTALKTTEQLLAHNTKSAATSTKTTIQPLDIRMLPPPPPIVPLSRSSYSQQQQQQNVKMEMQQLPTGALTSLVSSLGTP</sequence>
<dbReference type="EMBL" id="KV784360">
    <property type="protein sequence ID" value="OEU14396.1"/>
    <property type="molecule type" value="Genomic_DNA"/>
</dbReference>
<feature type="coiled-coil region" evidence="1">
    <location>
        <begin position="99"/>
        <end position="126"/>
    </location>
</feature>
<evidence type="ECO:0000256" key="2">
    <source>
        <dbReference type="SAM" id="MobiDB-lite"/>
    </source>
</evidence>
<evidence type="ECO:0000313" key="3">
    <source>
        <dbReference type="EMBL" id="OEU14396.1"/>
    </source>
</evidence>